<organism evidence="4 5">
    <name type="scientific">Neolewinella maritima</name>
    <dbReference type="NCBI Taxonomy" id="1383882"/>
    <lineage>
        <taxon>Bacteria</taxon>
        <taxon>Pseudomonadati</taxon>
        <taxon>Bacteroidota</taxon>
        <taxon>Saprospiria</taxon>
        <taxon>Saprospirales</taxon>
        <taxon>Lewinellaceae</taxon>
        <taxon>Neolewinella</taxon>
    </lineage>
</organism>
<dbReference type="Proteomes" id="UP000837803">
    <property type="component" value="Unassembled WGS sequence"/>
</dbReference>
<accession>A0ABN8F395</accession>
<gene>
    <name evidence="4" type="ORF">LEM8419_00883</name>
</gene>
<keyword evidence="2" id="KW-0732">Signal</keyword>
<feature type="chain" id="PRO_5046216657" description="Sortilin N-terminal domain-containing protein" evidence="2">
    <location>
        <begin position="20"/>
        <end position="731"/>
    </location>
</feature>
<dbReference type="Gene3D" id="2.130.10.10">
    <property type="entry name" value="YVTN repeat-like/Quinoprotein amine dehydrogenase"/>
    <property type="match status" value="4"/>
</dbReference>
<dbReference type="Pfam" id="PF15902">
    <property type="entry name" value="Sortilin-Vps10"/>
    <property type="match status" value="1"/>
</dbReference>
<dbReference type="InterPro" id="IPR052025">
    <property type="entry name" value="Xyloglucanase_GH74"/>
</dbReference>
<dbReference type="InterPro" id="IPR015943">
    <property type="entry name" value="WD40/YVTN_repeat-like_dom_sf"/>
</dbReference>
<evidence type="ECO:0000259" key="3">
    <source>
        <dbReference type="Pfam" id="PF15902"/>
    </source>
</evidence>
<dbReference type="EMBL" id="CAKLPZ010000001">
    <property type="protein sequence ID" value="CAH0999583.1"/>
    <property type="molecule type" value="Genomic_DNA"/>
</dbReference>
<evidence type="ECO:0000313" key="5">
    <source>
        <dbReference type="Proteomes" id="UP000837803"/>
    </source>
</evidence>
<evidence type="ECO:0000256" key="1">
    <source>
        <dbReference type="ARBA" id="ARBA00022737"/>
    </source>
</evidence>
<feature type="signal peptide" evidence="2">
    <location>
        <begin position="1"/>
        <end position="19"/>
    </location>
</feature>
<proteinExistence type="predicted"/>
<dbReference type="InterPro" id="IPR031778">
    <property type="entry name" value="Sortilin_N"/>
</dbReference>
<feature type="domain" description="Sortilin N-terminal" evidence="3">
    <location>
        <begin position="121"/>
        <end position="223"/>
    </location>
</feature>
<reference evidence="4" key="1">
    <citation type="submission" date="2021-12" db="EMBL/GenBank/DDBJ databases">
        <authorList>
            <person name="Rodrigo-Torres L."/>
            <person name="Arahal R. D."/>
            <person name="Lucena T."/>
        </authorList>
    </citation>
    <scope>NUCLEOTIDE SEQUENCE</scope>
    <source>
        <strain evidence="4">CECT 8419</strain>
    </source>
</reference>
<dbReference type="InterPro" id="IPR036278">
    <property type="entry name" value="Sialidase_sf"/>
</dbReference>
<name>A0ABN8F395_9BACT</name>
<dbReference type="SUPFAM" id="SSF50939">
    <property type="entry name" value="Sialidases"/>
    <property type="match status" value="2"/>
</dbReference>
<protein>
    <recommendedName>
        <fullName evidence="3">Sortilin N-terminal domain-containing protein</fullName>
    </recommendedName>
</protein>
<sequence>MQRFCSLLAALAVTFGLSAQDFTTSTSMFGDLRARQIGPAAMSGRVSCLVVHPDDANTVYVGAGGGGIWKTTDGGNTVTPIFDDYSQSIGALALAPSDPKVVYAGTGEAWVRNSVSVGTGVYRSSDGGRRWQSVGLDSTERISGIVVHPENPDVAYVAAMGPLWSDGTQRGVFKTTDGGASWTKVLYLDQSTGAASISLDPQQPDVLFVAMWSHRRTPYSFDSGYKGTSGLYRTQDGGANWDKLTEGLPQETLGRIGVAVAPSNSEVVYATIETGTKETKGMYRSADGGDTWKLVDRSFNNQIRPFYFASLTVDPSNDSIVAKCGLTGIITETAGELWRDMPGHVHSDFHDIWIDPTDGKHILVGTDGGVYESTDRGYTFRMWNNLPLSQFYHVSVDNAEPYRVYGGLQDNGSWYGPSQSSGGITNSDWTVTLGGDGFYSFRHPAKPHIVFSEYQGGTFRRWDERTGQSKTITPYRTADTDELRYNWNAPIHLSQDGERLYFASQYLYRSSDDGDSWERISPDLTTNDSSYQKQYISGGLSIDNSGAENYTTIYSVAESPLDDAIVWVGTDDGNLQLTRDGGASWTLVNPSDPELPAGAWVTFVEPSPHDPLSALVTFDAHRTGDQTPYLYRTDDGGQQWTRLTDESLSGYALSVRQDLVNPDLLFLGTEFGLYISLDGGASWAPFRNNVPPVGIRDMVIHPRDGDLVMATHGRGVIILDDLEALRQLTPI</sequence>
<dbReference type="RefSeq" id="WP_238749767.1">
    <property type="nucleotide sequence ID" value="NZ_CAKLPZ010000001.1"/>
</dbReference>
<dbReference type="PANTHER" id="PTHR43739">
    <property type="entry name" value="XYLOGLUCANASE (EUROFUNG)"/>
    <property type="match status" value="1"/>
</dbReference>
<evidence type="ECO:0000313" key="4">
    <source>
        <dbReference type="EMBL" id="CAH0999583.1"/>
    </source>
</evidence>
<dbReference type="CDD" id="cd15482">
    <property type="entry name" value="Sialidase_non-viral"/>
    <property type="match status" value="1"/>
</dbReference>
<keyword evidence="1" id="KW-0677">Repeat</keyword>
<dbReference type="PANTHER" id="PTHR43739:SF5">
    <property type="entry name" value="EXO-ALPHA-SIALIDASE"/>
    <property type="match status" value="1"/>
</dbReference>
<evidence type="ECO:0000256" key="2">
    <source>
        <dbReference type="SAM" id="SignalP"/>
    </source>
</evidence>
<keyword evidence="5" id="KW-1185">Reference proteome</keyword>
<comment type="caution">
    <text evidence="4">The sequence shown here is derived from an EMBL/GenBank/DDBJ whole genome shotgun (WGS) entry which is preliminary data.</text>
</comment>